<evidence type="ECO:0000313" key="2">
    <source>
        <dbReference type="EMBL" id="OEJ28909.1"/>
    </source>
</evidence>
<organism evidence="2 3">
    <name type="scientific">Streptomyces agglomeratus</name>
    <dbReference type="NCBI Taxonomy" id="285458"/>
    <lineage>
        <taxon>Bacteria</taxon>
        <taxon>Bacillati</taxon>
        <taxon>Actinomycetota</taxon>
        <taxon>Actinomycetes</taxon>
        <taxon>Kitasatosporales</taxon>
        <taxon>Streptomycetaceae</taxon>
        <taxon>Streptomyces</taxon>
    </lineage>
</organism>
<dbReference type="Proteomes" id="UP000095759">
    <property type="component" value="Unassembled WGS sequence"/>
</dbReference>
<evidence type="ECO:0000256" key="1">
    <source>
        <dbReference type="SAM" id="MobiDB-lite"/>
    </source>
</evidence>
<dbReference type="Pfam" id="PF01839">
    <property type="entry name" value="FG-GAP"/>
    <property type="match status" value="1"/>
</dbReference>
<keyword evidence="3" id="KW-1185">Reference proteome</keyword>
<sequence>MKTTATGTARARWTAVNHGVRRAHGARPIHGGQVLLSDTNKDGKADLTATAPLEDGTYADSAPPGTCGARPAA</sequence>
<name>A0A1E5PHA5_9ACTN</name>
<dbReference type="AlphaFoldDB" id="A0A1E5PHA5"/>
<comment type="caution">
    <text evidence="2">The sequence shown here is derived from an EMBL/GenBank/DDBJ whole genome shotgun (WGS) entry which is preliminary data.</text>
</comment>
<feature type="region of interest" description="Disordered" evidence="1">
    <location>
        <begin position="21"/>
        <end position="73"/>
    </location>
</feature>
<accession>A0A1E5PHA5</accession>
<evidence type="ECO:0000313" key="3">
    <source>
        <dbReference type="Proteomes" id="UP000095759"/>
    </source>
</evidence>
<gene>
    <name evidence="2" type="ORF">AS594_35295</name>
</gene>
<proteinExistence type="predicted"/>
<dbReference type="InterPro" id="IPR013517">
    <property type="entry name" value="FG-GAP"/>
</dbReference>
<reference evidence="2 3" key="1">
    <citation type="submission" date="2016-08" db="EMBL/GenBank/DDBJ databases">
        <title>Complete genome sequence of Streptomyces agglomeratus strain 6-3-2, a novel anti-MRSA actinomycete isolated from Wuli of Tebit, China.</title>
        <authorList>
            <person name="Chen X."/>
        </authorList>
    </citation>
    <scope>NUCLEOTIDE SEQUENCE [LARGE SCALE GENOMIC DNA]</scope>
    <source>
        <strain evidence="2 3">6-3-2</strain>
    </source>
</reference>
<dbReference type="EMBL" id="MEHJ01000001">
    <property type="protein sequence ID" value="OEJ28909.1"/>
    <property type="molecule type" value="Genomic_DNA"/>
</dbReference>
<protein>
    <submittedName>
        <fullName evidence="2">Uncharacterized protein</fullName>
    </submittedName>
</protein>